<dbReference type="InterPro" id="IPR050316">
    <property type="entry name" value="Tyrosinase/Hemocyanin"/>
</dbReference>
<dbReference type="InterPro" id="IPR022740">
    <property type="entry name" value="Polyphenol_oxidase_C"/>
</dbReference>
<dbReference type="PANTHER" id="PTHR11474">
    <property type="entry name" value="TYROSINASE FAMILY MEMBER"/>
    <property type="match status" value="1"/>
</dbReference>
<keyword evidence="3 8" id="KW-0479">Metal-binding</keyword>
<evidence type="ECO:0000256" key="3">
    <source>
        <dbReference type="ARBA" id="ARBA00022723"/>
    </source>
</evidence>
<name>A0A2R6RAS2_ACTCC</name>
<evidence type="ECO:0000256" key="7">
    <source>
        <dbReference type="ARBA" id="ARBA00023157"/>
    </source>
</evidence>
<feature type="disulfide bond" evidence="9">
    <location>
        <begin position="111"/>
        <end position="173"/>
    </location>
</feature>
<dbReference type="Pfam" id="PF12143">
    <property type="entry name" value="PPO1_KFDV"/>
    <property type="match status" value="1"/>
</dbReference>
<keyword evidence="5" id="KW-0560">Oxidoreductase</keyword>
<evidence type="ECO:0000256" key="10">
    <source>
        <dbReference type="PIRSR" id="PIRSR000290-3"/>
    </source>
</evidence>
<dbReference type="GO" id="GO:0005507">
    <property type="term" value="F:copper ion binding"/>
    <property type="evidence" value="ECO:0007669"/>
    <property type="project" value="UniProtKB-ARBA"/>
</dbReference>
<dbReference type="InterPro" id="IPR016213">
    <property type="entry name" value="Polyphenol_oxidase"/>
</dbReference>
<comment type="subunit">
    <text evidence="2">Monomer.</text>
</comment>
<dbReference type="SUPFAM" id="SSF48056">
    <property type="entry name" value="Di-copper centre-containing domain"/>
    <property type="match status" value="1"/>
</dbReference>
<dbReference type="PANTHER" id="PTHR11474:SF76">
    <property type="entry name" value="SHKT DOMAIN-CONTAINING PROTEIN"/>
    <property type="match status" value="1"/>
</dbReference>
<dbReference type="PRINTS" id="PR00092">
    <property type="entry name" value="TYROSINASE"/>
</dbReference>
<dbReference type="GO" id="GO:0004097">
    <property type="term" value="F:catechol oxidase activity"/>
    <property type="evidence" value="ECO:0007669"/>
    <property type="project" value="InterPro"/>
</dbReference>
<feature type="cross-link" description="2'-(S-cysteinyl)-histidine (Cys-His)" evidence="10">
    <location>
        <begin position="176"/>
        <end position="193"/>
    </location>
</feature>
<evidence type="ECO:0000256" key="5">
    <source>
        <dbReference type="ARBA" id="ARBA00023002"/>
    </source>
</evidence>
<protein>
    <submittedName>
        <fullName evidence="13">Polyphenol oxidase</fullName>
    </submittedName>
</protein>
<dbReference type="Pfam" id="PF00264">
    <property type="entry name" value="Tyrosinase"/>
    <property type="match status" value="1"/>
</dbReference>
<gene>
    <name evidence="13" type="ORF">CEY00_Acc09576</name>
</gene>
<feature type="binding site" evidence="8">
    <location>
        <position position="193"/>
    </location>
    <ligand>
        <name>Cu cation</name>
        <dbReference type="ChEBI" id="CHEBI:23378"/>
        <label>A</label>
    </ligand>
</feature>
<dbReference type="InterPro" id="IPR002227">
    <property type="entry name" value="Tyrosinase_Cu-bd"/>
</dbReference>
<evidence type="ECO:0000256" key="1">
    <source>
        <dbReference type="ARBA" id="ARBA00009928"/>
    </source>
</evidence>
<feature type="disulfide bond" evidence="9">
    <location>
        <begin position="97"/>
        <end position="112"/>
    </location>
</feature>
<feature type="binding site" evidence="8">
    <location>
        <position position="202"/>
    </location>
    <ligand>
        <name>Cu cation</name>
        <dbReference type="ChEBI" id="CHEBI:23378"/>
        <label>A</label>
    </ligand>
</feature>
<dbReference type="OrthoDB" id="6132182at2759"/>
<evidence type="ECO:0000256" key="4">
    <source>
        <dbReference type="ARBA" id="ARBA00022784"/>
    </source>
</evidence>
<evidence type="ECO:0000259" key="12">
    <source>
        <dbReference type="PROSITE" id="PS00497"/>
    </source>
</evidence>
<organism evidence="13 14">
    <name type="scientific">Actinidia chinensis var. chinensis</name>
    <name type="common">Chinese soft-hair kiwi</name>
    <dbReference type="NCBI Taxonomy" id="1590841"/>
    <lineage>
        <taxon>Eukaryota</taxon>
        <taxon>Viridiplantae</taxon>
        <taxon>Streptophyta</taxon>
        <taxon>Embryophyta</taxon>
        <taxon>Tracheophyta</taxon>
        <taxon>Spermatophyta</taxon>
        <taxon>Magnoliopsida</taxon>
        <taxon>eudicotyledons</taxon>
        <taxon>Gunneridae</taxon>
        <taxon>Pentapetalae</taxon>
        <taxon>asterids</taxon>
        <taxon>Ericales</taxon>
        <taxon>Actinidiaceae</taxon>
        <taxon>Actinidia</taxon>
    </lineage>
</organism>
<accession>A0A2R6RAS2</accession>
<evidence type="ECO:0000256" key="6">
    <source>
        <dbReference type="ARBA" id="ARBA00023008"/>
    </source>
</evidence>
<dbReference type="GO" id="GO:0046148">
    <property type="term" value="P:pigment biosynthetic process"/>
    <property type="evidence" value="ECO:0007669"/>
    <property type="project" value="InterPro"/>
</dbReference>
<comment type="cofactor">
    <cofactor evidence="8">
        <name>Cu(2+)</name>
        <dbReference type="ChEBI" id="CHEBI:29036"/>
    </cofactor>
    <text evidence="8">Binds 2 copper ions per subunit.</text>
</comment>
<feature type="domain" description="Tyrosinase copper-binding" evidence="12">
    <location>
        <begin position="193"/>
        <end position="210"/>
    </location>
</feature>
<dbReference type="PIRSF" id="PIRSF000290">
    <property type="entry name" value="PPO_plant"/>
    <property type="match status" value="1"/>
</dbReference>
<evidence type="ECO:0000256" key="8">
    <source>
        <dbReference type="PIRSR" id="PIRSR000290-1"/>
    </source>
</evidence>
<dbReference type="Gramene" id="PSS24660">
    <property type="protein sequence ID" value="PSS24660"/>
    <property type="gene ID" value="CEY00_Acc09576"/>
</dbReference>
<proteinExistence type="inferred from homology"/>
<dbReference type="Proteomes" id="UP000241394">
    <property type="component" value="Chromosome LG8"/>
</dbReference>
<sequence>MATLSPSTIPSTAGTPIASFSFLRKPHHISTPSRRNHSFKISCKVKDNESPPPPQQNHPRQPKVLDRRNVLIGLGGTTLAVGAASAAPISAPDLTNCGAADLPTGVASTDCCPPESTKILDFTLPQVNSLRVRPAAHLADATYMAKFERAIKLMKELPDSDPRSFTQQADVHCAYCNGAYEQVGFPDLDLQVHNSWIFFPFHRYYLYFFEKILGKLIDDPNFAMPFWAWDTPAGMTMPAQYANTDSPLYSEIRDAQHQPPVLIDLDYDLTDETVTEQEQISSNLAIMYRQVVSSGNTPTLFMGTPYRAGDEPDPGAGSLENTPHGNVHIWVGDRTLPSIQDMGNFATAGRDTLFYAHHGNVDRMWSIWKTLGGKRKDFTDSDWLNTEFLFYDEEARLVKVKVKDCLDEKKLGYEYQTIDIPWLTSRATPRVSKLARKAKKAGVAMAADISEFPITLDKIVRVLVSRPKKSRSQSEKDEEEEILVIDGIEVDREAFVKFDVFINDEDEKVIRPDNSEFAGSFVNVPRKSKTGSSKLKTCLRLGITELLEDLDAEGDESVVVTFVPRQGASNVTISGAKIEFES</sequence>
<comment type="caution">
    <text evidence="13">The sequence shown here is derived from an EMBL/GenBank/DDBJ whole genome shotgun (WGS) entry which is preliminary data.</text>
</comment>
<feature type="binding site" evidence="8">
    <location>
        <position position="324"/>
    </location>
    <ligand>
        <name>Cu cation</name>
        <dbReference type="ChEBI" id="CHEBI:23378"/>
        <label>B</label>
    </ligand>
</feature>
<dbReference type="EMBL" id="NKQK01000008">
    <property type="protein sequence ID" value="PSS24660.1"/>
    <property type="molecule type" value="Genomic_DNA"/>
</dbReference>
<feature type="binding site" evidence="8">
    <location>
        <position position="328"/>
    </location>
    <ligand>
        <name>Cu cation</name>
        <dbReference type="ChEBI" id="CHEBI:23378"/>
        <label>B</label>
    </ligand>
</feature>
<dbReference type="Gene3D" id="1.10.1280.10">
    <property type="entry name" value="Di-copper center containing domain from catechol oxidase"/>
    <property type="match status" value="1"/>
</dbReference>
<dbReference type="STRING" id="1590841.A0A2R6RAS2"/>
<evidence type="ECO:0000256" key="11">
    <source>
        <dbReference type="SAM" id="MobiDB-lite"/>
    </source>
</evidence>
<comment type="similarity">
    <text evidence="1">Belongs to the tyrosinase family.</text>
</comment>
<dbReference type="InParanoid" id="A0A2R6RAS2"/>
<dbReference type="FunFam" id="1.10.1280.10:FF:000007">
    <property type="entry name" value="Polyphenol oxidase, chloroplastic"/>
    <property type="match status" value="1"/>
</dbReference>
<keyword evidence="4" id="KW-0883">Thioether bond</keyword>
<evidence type="ECO:0000313" key="14">
    <source>
        <dbReference type="Proteomes" id="UP000241394"/>
    </source>
</evidence>
<feature type="region of interest" description="Disordered" evidence="11">
    <location>
        <begin position="44"/>
        <end position="64"/>
    </location>
</feature>
<keyword evidence="6 8" id="KW-0186">Copper</keyword>
<evidence type="ECO:0000256" key="9">
    <source>
        <dbReference type="PIRSR" id="PIRSR000290-2"/>
    </source>
</evidence>
<reference evidence="14" key="2">
    <citation type="journal article" date="2018" name="BMC Genomics">
        <title>A manually annotated Actinidia chinensis var. chinensis (kiwifruit) genome highlights the challenges associated with draft genomes and gene prediction in plants.</title>
        <authorList>
            <person name="Pilkington S.M."/>
            <person name="Crowhurst R."/>
            <person name="Hilario E."/>
            <person name="Nardozza S."/>
            <person name="Fraser L."/>
            <person name="Peng Y."/>
            <person name="Gunaseelan K."/>
            <person name="Simpson R."/>
            <person name="Tahir J."/>
            <person name="Deroles S.C."/>
            <person name="Templeton K."/>
            <person name="Luo Z."/>
            <person name="Davy M."/>
            <person name="Cheng C."/>
            <person name="McNeilage M."/>
            <person name="Scaglione D."/>
            <person name="Liu Y."/>
            <person name="Zhang Q."/>
            <person name="Datson P."/>
            <person name="De Silva N."/>
            <person name="Gardiner S.E."/>
            <person name="Bassett H."/>
            <person name="Chagne D."/>
            <person name="McCallum J."/>
            <person name="Dzierzon H."/>
            <person name="Deng C."/>
            <person name="Wang Y.Y."/>
            <person name="Barron L."/>
            <person name="Manako K."/>
            <person name="Bowen J."/>
            <person name="Foster T.M."/>
            <person name="Erridge Z.A."/>
            <person name="Tiffin H."/>
            <person name="Waite C.N."/>
            <person name="Davies K.M."/>
            <person name="Grierson E.P."/>
            <person name="Laing W.A."/>
            <person name="Kirk R."/>
            <person name="Chen X."/>
            <person name="Wood M."/>
            <person name="Montefiori M."/>
            <person name="Brummell D.A."/>
            <person name="Schwinn K.E."/>
            <person name="Catanach A."/>
            <person name="Fullerton C."/>
            <person name="Li D."/>
            <person name="Meiyalaghan S."/>
            <person name="Nieuwenhuizen N."/>
            <person name="Read N."/>
            <person name="Prakash R."/>
            <person name="Hunter D."/>
            <person name="Zhang H."/>
            <person name="McKenzie M."/>
            <person name="Knabel M."/>
            <person name="Harris A."/>
            <person name="Allan A.C."/>
            <person name="Gleave A."/>
            <person name="Chen A."/>
            <person name="Janssen B.J."/>
            <person name="Plunkett B."/>
            <person name="Ampomah-Dwamena C."/>
            <person name="Voogd C."/>
            <person name="Leif D."/>
            <person name="Lafferty D."/>
            <person name="Souleyre E.J.F."/>
            <person name="Varkonyi-Gasic E."/>
            <person name="Gambi F."/>
            <person name="Hanley J."/>
            <person name="Yao J.L."/>
            <person name="Cheung J."/>
            <person name="David K.M."/>
            <person name="Warren B."/>
            <person name="Marsh K."/>
            <person name="Snowden K.C."/>
            <person name="Lin-Wang K."/>
            <person name="Brian L."/>
            <person name="Martinez-Sanchez M."/>
            <person name="Wang M."/>
            <person name="Ileperuma N."/>
            <person name="Macnee N."/>
            <person name="Campin R."/>
            <person name="McAtee P."/>
            <person name="Drummond R.S.M."/>
            <person name="Espley R.V."/>
            <person name="Ireland H.S."/>
            <person name="Wu R."/>
            <person name="Atkinson R.G."/>
            <person name="Karunairetnam S."/>
            <person name="Bulley S."/>
            <person name="Chunkath S."/>
            <person name="Hanley Z."/>
            <person name="Storey R."/>
            <person name="Thrimawithana A.H."/>
            <person name="Thomson S."/>
            <person name="David C."/>
            <person name="Testolin R."/>
            <person name="Huang H."/>
            <person name="Hellens R.P."/>
            <person name="Schaffer R.J."/>
        </authorList>
    </citation>
    <scope>NUCLEOTIDE SEQUENCE [LARGE SCALE GENOMIC DNA]</scope>
    <source>
        <strain evidence="14">cv. Red5</strain>
    </source>
</reference>
<keyword evidence="14" id="KW-1185">Reference proteome</keyword>
<dbReference type="PROSITE" id="PS00497">
    <property type="entry name" value="TYROSINASE_1"/>
    <property type="match status" value="1"/>
</dbReference>
<dbReference type="AlphaFoldDB" id="A0A2R6RAS2"/>
<dbReference type="OMA" id="NRENMGI"/>
<evidence type="ECO:0000313" key="13">
    <source>
        <dbReference type="EMBL" id="PSS24660.1"/>
    </source>
</evidence>
<dbReference type="InterPro" id="IPR008922">
    <property type="entry name" value="Di-copper_centre_dom_sf"/>
</dbReference>
<dbReference type="InterPro" id="IPR022739">
    <property type="entry name" value="Polyphenol_oxidase_cen"/>
</dbReference>
<feature type="binding site" evidence="8">
    <location>
        <position position="172"/>
    </location>
    <ligand>
        <name>Cu cation</name>
        <dbReference type="ChEBI" id="CHEBI:23378"/>
        <label>A</label>
    </ligand>
</feature>
<reference evidence="13 14" key="1">
    <citation type="submission" date="2017-07" db="EMBL/GenBank/DDBJ databases">
        <title>An improved, manually edited Actinidia chinensis var. chinensis (kiwifruit) genome highlights the challenges associated with draft genomes and gene prediction in plants.</title>
        <authorList>
            <person name="Pilkington S."/>
            <person name="Crowhurst R."/>
            <person name="Hilario E."/>
            <person name="Nardozza S."/>
            <person name="Fraser L."/>
            <person name="Peng Y."/>
            <person name="Gunaseelan K."/>
            <person name="Simpson R."/>
            <person name="Tahir J."/>
            <person name="Deroles S."/>
            <person name="Templeton K."/>
            <person name="Luo Z."/>
            <person name="Davy M."/>
            <person name="Cheng C."/>
            <person name="Mcneilage M."/>
            <person name="Scaglione D."/>
            <person name="Liu Y."/>
            <person name="Zhang Q."/>
            <person name="Datson P."/>
            <person name="De Silva N."/>
            <person name="Gardiner S."/>
            <person name="Bassett H."/>
            <person name="Chagne D."/>
            <person name="Mccallum J."/>
            <person name="Dzierzon H."/>
            <person name="Deng C."/>
            <person name="Wang Y.-Y."/>
            <person name="Barron N."/>
            <person name="Manako K."/>
            <person name="Bowen J."/>
            <person name="Foster T."/>
            <person name="Erridge Z."/>
            <person name="Tiffin H."/>
            <person name="Waite C."/>
            <person name="Davies K."/>
            <person name="Grierson E."/>
            <person name="Laing W."/>
            <person name="Kirk R."/>
            <person name="Chen X."/>
            <person name="Wood M."/>
            <person name="Montefiori M."/>
            <person name="Brummell D."/>
            <person name="Schwinn K."/>
            <person name="Catanach A."/>
            <person name="Fullerton C."/>
            <person name="Li D."/>
            <person name="Meiyalaghan S."/>
            <person name="Nieuwenhuizen N."/>
            <person name="Read N."/>
            <person name="Prakash R."/>
            <person name="Hunter D."/>
            <person name="Zhang H."/>
            <person name="Mckenzie M."/>
            <person name="Knabel M."/>
            <person name="Harris A."/>
            <person name="Allan A."/>
            <person name="Chen A."/>
            <person name="Janssen B."/>
            <person name="Plunkett B."/>
            <person name="Dwamena C."/>
            <person name="Voogd C."/>
            <person name="Leif D."/>
            <person name="Lafferty D."/>
            <person name="Souleyre E."/>
            <person name="Varkonyi-Gasic E."/>
            <person name="Gambi F."/>
            <person name="Hanley J."/>
            <person name="Yao J.-L."/>
            <person name="Cheung J."/>
            <person name="David K."/>
            <person name="Warren B."/>
            <person name="Marsh K."/>
            <person name="Snowden K."/>
            <person name="Lin-Wang K."/>
            <person name="Brian L."/>
            <person name="Martinez-Sanchez M."/>
            <person name="Wang M."/>
            <person name="Ileperuma N."/>
            <person name="Macnee N."/>
            <person name="Campin R."/>
            <person name="Mcatee P."/>
            <person name="Drummond R."/>
            <person name="Espley R."/>
            <person name="Ireland H."/>
            <person name="Wu R."/>
            <person name="Atkinson R."/>
            <person name="Karunairetnam S."/>
            <person name="Bulley S."/>
            <person name="Chunkath S."/>
            <person name="Hanley Z."/>
            <person name="Storey R."/>
            <person name="Thrimawithana A."/>
            <person name="Thomson S."/>
            <person name="David C."/>
            <person name="Testolin R."/>
        </authorList>
    </citation>
    <scope>NUCLEOTIDE SEQUENCE [LARGE SCALE GENOMIC DNA]</scope>
    <source>
        <strain evidence="14">cv. Red5</strain>
        <tissue evidence="13">Young leaf</tissue>
    </source>
</reference>
<dbReference type="Pfam" id="PF12142">
    <property type="entry name" value="PPO1_DWL"/>
    <property type="match status" value="1"/>
</dbReference>
<evidence type="ECO:0000256" key="2">
    <source>
        <dbReference type="ARBA" id="ARBA00011245"/>
    </source>
</evidence>
<feature type="binding site" evidence="8">
    <location>
        <position position="358"/>
    </location>
    <ligand>
        <name>Cu cation</name>
        <dbReference type="ChEBI" id="CHEBI:23378"/>
        <label>B</label>
    </ligand>
</feature>
<keyword evidence="7 9" id="KW-1015">Disulfide bond</keyword>